<evidence type="ECO:0000256" key="1">
    <source>
        <dbReference type="SAM" id="MobiDB-lite"/>
    </source>
</evidence>
<feature type="region of interest" description="Disordered" evidence="1">
    <location>
        <begin position="1"/>
        <end position="50"/>
    </location>
</feature>
<sequence>EGGGRGTGRGRGIPTLPSYRSGRRPRLWRRQRGARGGGHRGERRFRRGGHKNAERLLASFLRRTRRGPLRVVGGEHGAGGL</sequence>
<feature type="compositionally biased region" description="Gly residues" evidence="1">
    <location>
        <begin position="1"/>
        <end position="11"/>
    </location>
</feature>
<dbReference type="EMBL" id="CADCVK010000452">
    <property type="protein sequence ID" value="CAA9511818.1"/>
    <property type="molecule type" value="Genomic_DNA"/>
</dbReference>
<name>A0A6J4T2Z1_9ACTN</name>
<dbReference type="AlphaFoldDB" id="A0A6J4T2Z1"/>
<reference evidence="2" key="1">
    <citation type="submission" date="2020-02" db="EMBL/GenBank/DDBJ databases">
        <authorList>
            <person name="Meier V. D."/>
        </authorList>
    </citation>
    <scope>NUCLEOTIDE SEQUENCE</scope>
    <source>
        <strain evidence="2">AVDCRST_MAG12</strain>
    </source>
</reference>
<organism evidence="2">
    <name type="scientific">uncultured Rubrobacteraceae bacterium</name>
    <dbReference type="NCBI Taxonomy" id="349277"/>
    <lineage>
        <taxon>Bacteria</taxon>
        <taxon>Bacillati</taxon>
        <taxon>Actinomycetota</taxon>
        <taxon>Rubrobacteria</taxon>
        <taxon>Rubrobacterales</taxon>
        <taxon>Rubrobacteraceae</taxon>
        <taxon>environmental samples</taxon>
    </lineage>
</organism>
<evidence type="ECO:0000313" key="2">
    <source>
        <dbReference type="EMBL" id="CAA9511818.1"/>
    </source>
</evidence>
<feature type="non-terminal residue" evidence="2">
    <location>
        <position position="1"/>
    </location>
</feature>
<gene>
    <name evidence="2" type="ORF">AVDCRST_MAG12-3260</name>
</gene>
<protein>
    <submittedName>
        <fullName evidence="2">Uncharacterized protein</fullName>
    </submittedName>
</protein>
<feature type="non-terminal residue" evidence="2">
    <location>
        <position position="81"/>
    </location>
</feature>
<proteinExistence type="predicted"/>
<feature type="compositionally biased region" description="Basic residues" evidence="1">
    <location>
        <begin position="21"/>
        <end position="50"/>
    </location>
</feature>
<accession>A0A6J4T2Z1</accession>